<dbReference type="Proteomes" id="UP000287651">
    <property type="component" value="Unassembled WGS sequence"/>
</dbReference>
<protein>
    <submittedName>
        <fullName evidence="1">Uncharacterized protein</fullName>
    </submittedName>
</protein>
<dbReference type="EMBL" id="AMZH03005648">
    <property type="protein sequence ID" value="RRT65885.1"/>
    <property type="molecule type" value="Genomic_DNA"/>
</dbReference>
<reference evidence="1 2" key="1">
    <citation type="journal article" date="2014" name="Agronomy (Basel)">
        <title>A Draft Genome Sequence for Ensete ventricosum, the Drought-Tolerant Tree Against Hunger.</title>
        <authorList>
            <person name="Harrison J."/>
            <person name="Moore K.A."/>
            <person name="Paszkiewicz K."/>
            <person name="Jones T."/>
            <person name="Grant M."/>
            <person name="Ambacheew D."/>
            <person name="Muzemil S."/>
            <person name="Studholme D.J."/>
        </authorList>
    </citation>
    <scope>NUCLEOTIDE SEQUENCE [LARGE SCALE GENOMIC DNA]</scope>
</reference>
<name>A0A426ZPN2_ENSVE</name>
<comment type="caution">
    <text evidence="1">The sequence shown here is derived from an EMBL/GenBank/DDBJ whole genome shotgun (WGS) entry which is preliminary data.</text>
</comment>
<proteinExistence type="predicted"/>
<evidence type="ECO:0000313" key="2">
    <source>
        <dbReference type="Proteomes" id="UP000287651"/>
    </source>
</evidence>
<evidence type="ECO:0000313" key="1">
    <source>
        <dbReference type="EMBL" id="RRT65885.1"/>
    </source>
</evidence>
<gene>
    <name evidence="1" type="ORF">B296_00038542</name>
</gene>
<dbReference type="AlphaFoldDB" id="A0A426ZPN2"/>
<accession>A0A426ZPN2</accession>
<sequence length="201" mass="22661">MRADRRGVLLKNVVSFLMTHHPRHAFLPSSAVPFRFVAGASDPPAAVAMGEAAGVLQKKRALRSLIRRPLKVFSPDQREQEGPFFFLFLLFRACNSLIRFEIGSSLFPAITRRRSDGTSSRPSGLEIFFRFCVGSSSSGFHPGDCWLVVRWPKDYVCNFDTGRYIPVRQVAGTRTAHYRTVPPKIDRRHSIEGRNRPSAVD</sequence>
<organism evidence="1 2">
    <name type="scientific">Ensete ventricosum</name>
    <name type="common">Abyssinian banana</name>
    <name type="synonym">Musa ensete</name>
    <dbReference type="NCBI Taxonomy" id="4639"/>
    <lineage>
        <taxon>Eukaryota</taxon>
        <taxon>Viridiplantae</taxon>
        <taxon>Streptophyta</taxon>
        <taxon>Embryophyta</taxon>
        <taxon>Tracheophyta</taxon>
        <taxon>Spermatophyta</taxon>
        <taxon>Magnoliopsida</taxon>
        <taxon>Liliopsida</taxon>
        <taxon>Zingiberales</taxon>
        <taxon>Musaceae</taxon>
        <taxon>Ensete</taxon>
    </lineage>
</organism>